<evidence type="ECO:0000256" key="7">
    <source>
        <dbReference type="ARBA" id="ARBA00023015"/>
    </source>
</evidence>
<dbReference type="InterPro" id="IPR011006">
    <property type="entry name" value="CheY-like_superfamily"/>
</dbReference>
<dbReference type="Gene3D" id="1.10.10.60">
    <property type="entry name" value="Homeodomain-like"/>
    <property type="match status" value="1"/>
</dbReference>
<dbReference type="Pfam" id="PF00072">
    <property type="entry name" value="Response_reg"/>
    <property type="match status" value="1"/>
</dbReference>
<dbReference type="PANTHER" id="PTHR32071:SF117">
    <property type="entry name" value="PTS-DEPENDENT DIHYDROXYACETONE KINASE OPERON REGULATORY PROTEIN-RELATED"/>
    <property type="match status" value="1"/>
</dbReference>
<dbReference type="Gene3D" id="1.10.8.60">
    <property type="match status" value="1"/>
</dbReference>
<feature type="domain" description="Sigma-54 factor interaction" evidence="12">
    <location>
        <begin position="163"/>
        <end position="392"/>
    </location>
</feature>
<dbReference type="PROSITE" id="PS00688">
    <property type="entry name" value="SIGMA54_INTERACT_3"/>
    <property type="match status" value="1"/>
</dbReference>
<feature type="domain" description="Response regulatory" evidence="13">
    <location>
        <begin position="27"/>
        <end position="141"/>
    </location>
</feature>
<gene>
    <name evidence="14" type="ORF">DW2_05450</name>
</gene>
<dbReference type="PROSITE" id="PS50110">
    <property type="entry name" value="RESPONSE_REGULATORY"/>
    <property type="match status" value="1"/>
</dbReference>
<organism evidence="14 15">
    <name type="scientific">Thioclava atlantica</name>
    <dbReference type="NCBI Taxonomy" id="1317124"/>
    <lineage>
        <taxon>Bacteria</taxon>
        <taxon>Pseudomonadati</taxon>
        <taxon>Pseudomonadota</taxon>
        <taxon>Alphaproteobacteria</taxon>
        <taxon>Rhodobacterales</taxon>
        <taxon>Paracoccaceae</taxon>
        <taxon>Thioclava</taxon>
    </lineage>
</organism>
<dbReference type="STRING" id="1317124.DW2_05450"/>
<keyword evidence="6" id="KW-0902">Two-component regulatory system</keyword>
<dbReference type="PANTHER" id="PTHR32071">
    <property type="entry name" value="TRANSCRIPTIONAL REGULATORY PROTEIN"/>
    <property type="match status" value="1"/>
</dbReference>
<evidence type="ECO:0000256" key="6">
    <source>
        <dbReference type="ARBA" id="ARBA00023012"/>
    </source>
</evidence>
<dbReference type="EMBL" id="AQRC01000003">
    <property type="protein sequence ID" value="KFE36049.1"/>
    <property type="molecule type" value="Genomic_DNA"/>
</dbReference>
<protein>
    <recommendedName>
        <fullName evidence="3">Nif-specific regulatory protein</fullName>
    </recommendedName>
</protein>
<dbReference type="RefSeq" id="WP_051855478.1">
    <property type="nucleotide sequence ID" value="NZ_AQRC01000003.1"/>
</dbReference>
<dbReference type="GO" id="GO:0006355">
    <property type="term" value="P:regulation of DNA-templated transcription"/>
    <property type="evidence" value="ECO:0007669"/>
    <property type="project" value="InterPro"/>
</dbReference>
<dbReference type="GO" id="GO:0043565">
    <property type="term" value="F:sequence-specific DNA binding"/>
    <property type="evidence" value="ECO:0007669"/>
    <property type="project" value="InterPro"/>
</dbReference>
<keyword evidence="7" id="KW-0805">Transcription regulation</keyword>
<keyword evidence="4" id="KW-0547">Nucleotide-binding</keyword>
<dbReference type="Pfam" id="PF00158">
    <property type="entry name" value="Sigma54_activat"/>
    <property type="match status" value="1"/>
</dbReference>
<dbReference type="Gene3D" id="3.40.50.2300">
    <property type="match status" value="1"/>
</dbReference>
<dbReference type="CDD" id="cd00009">
    <property type="entry name" value="AAA"/>
    <property type="match status" value="1"/>
</dbReference>
<accession>A0A085TZA2</accession>
<dbReference type="InterPro" id="IPR002078">
    <property type="entry name" value="Sigma_54_int"/>
</dbReference>
<keyword evidence="15" id="KW-1185">Reference proteome</keyword>
<dbReference type="SUPFAM" id="SSF52540">
    <property type="entry name" value="P-loop containing nucleoside triphosphate hydrolases"/>
    <property type="match status" value="1"/>
</dbReference>
<dbReference type="SUPFAM" id="SSF52172">
    <property type="entry name" value="CheY-like"/>
    <property type="match status" value="1"/>
</dbReference>
<name>A0A085TZA2_9RHOB</name>
<evidence type="ECO:0000256" key="1">
    <source>
        <dbReference type="ARBA" id="ARBA00002167"/>
    </source>
</evidence>
<evidence type="ECO:0000259" key="12">
    <source>
        <dbReference type="PROSITE" id="PS50045"/>
    </source>
</evidence>
<dbReference type="InterPro" id="IPR001789">
    <property type="entry name" value="Sig_transdc_resp-reg_receiver"/>
</dbReference>
<reference evidence="14 15" key="2">
    <citation type="journal article" date="2015" name="Antonie Van Leeuwenhoek">
        <title>Thioclava indica sp. nov., isolated from surface seawater of the Indian Ocean.</title>
        <authorList>
            <person name="Liu Y."/>
            <person name="Lai Q."/>
            <person name="Du J."/>
            <person name="Xu H."/>
            <person name="Jiang L."/>
            <person name="Shao Z."/>
        </authorList>
    </citation>
    <scope>NUCLEOTIDE SEQUENCE [LARGE SCALE GENOMIC DNA]</scope>
    <source>
        <strain evidence="14 15">13D2W-2</strain>
    </source>
</reference>
<dbReference type="AlphaFoldDB" id="A0A085TZA2"/>
<dbReference type="GO" id="GO:0005524">
    <property type="term" value="F:ATP binding"/>
    <property type="evidence" value="ECO:0007669"/>
    <property type="project" value="UniProtKB-KW"/>
</dbReference>
<dbReference type="eggNOG" id="COG2204">
    <property type="taxonomic scope" value="Bacteria"/>
</dbReference>
<dbReference type="Pfam" id="PF25601">
    <property type="entry name" value="AAA_lid_14"/>
    <property type="match status" value="1"/>
</dbReference>
<dbReference type="InterPro" id="IPR025944">
    <property type="entry name" value="Sigma_54_int_dom_CS"/>
</dbReference>
<keyword evidence="9" id="KW-0010">Activator</keyword>
<comment type="function">
    <text evidence="1">Required for activation of most nif operons, which are directly involved in nitrogen fixation.</text>
</comment>
<keyword evidence="8" id="KW-0238">DNA-binding</keyword>
<dbReference type="Gene3D" id="3.40.50.300">
    <property type="entry name" value="P-loop containing nucleotide triphosphate hydrolases"/>
    <property type="match status" value="1"/>
</dbReference>
<dbReference type="InterPro" id="IPR058031">
    <property type="entry name" value="AAA_lid_NorR"/>
</dbReference>
<dbReference type="PROSITE" id="PS50045">
    <property type="entry name" value="SIGMA54_INTERACT_4"/>
    <property type="match status" value="1"/>
</dbReference>
<evidence type="ECO:0000256" key="10">
    <source>
        <dbReference type="ARBA" id="ARBA00023163"/>
    </source>
</evidence>
<evidence type="ECO:0000256" key="4">
    <source>
        <dbReference type="ARBA" id="ARBA00022741"/>
    </source>
</evidence>
<keyword evidence="5" id="KW-0067">ATP-binding</keyword>
<evidence type="ECO:0000313" key="14">
    <source>
        <dbReference type="EMBL" id="KFE36049.1"/>
    </source>
</evidence>
<evidence type="ECO:0000256" key="3">
    <source>
        <dbReference type="ARBA" id="ARBA00015308"/>
    </source>
</evidence>
<evidence type="ECO:0000256" key="5">
    <source>
        <dbReference type="ARBA" id="ARBA00022840"/>
    </source>
</evidence>
<proteinExistence type="predicted"/>
<dbReference type="Pfam" id="PF02954">
    <property type="entry name" value="HTH_8"/>
    <property type="match status" value="1"/>
</dbReference>
<evidence type="ECO:0000256" key="11">
    <source>
        <dbReference type="PROSITE-ProRule" id="PRU00169"/>
    </source>
</evidence>
<dbReference type="InterPro" id="IPR027417">
    <property type="entry name" value="P-loop_NTPase"/>
</dbReference>
<dbReference type="PATRIC" id="fig|1317124.6.peg.1114"/>
<evidence type="ECO:0000256" key="8">
    <source>
        <dbReference type="ARBA" id="ARBA00023125"/>
    </source>
</evidence>
<dbReference type="FunFam" id="3.40.50.300:FF:000006">
    <property type="entry name" value="DNA-binding transcriptional regulator NtrC"/>
    <property type="match status" value="1"/>
</dbReference>
<comment type="caution">
    <text evidence="14">The sequence shown here is derived from an EMBL/GenBank/DDBJ whole genome shotgun (WGS) entry which is preliminary data.</text>
</comment>
<evidence type="ECO:0000256" key="2">
    <source>
        <dbReference type="ARBA" id="ARBA00011135"/>
    </source>
</evidence>
<evidence type="ECO:0000313" key="15">
    <source>
        <dbReference type="Proteomes" id="UP000028607"/>
    </source>
</evidence>
<evidence type="ECO:0000259" key="13">
    <source>
        <dbReference type="PROSITE" id="PS50110"/>
    </source>
</evidence>
<reference evidence="15" key="1">
    <citation type="submission" date="2013-04" db="EMBL/GenBank/DDBJ databases">
        <title>Thioclava sp. 13D2W-2 Genome Sequencing.</title>
        <authorList>
            <person name="Lai Q."/>
            <person name="Li G."/>
            <person name="Shao Z."/>
        </authorList>
    </citation>
    <scope>NUCLEOTIDE SEQUENCE [LARGE SCALE GENOMIC DNA]</scope>
    <source>
        <strain evidence="15">13D2W-2</strain>
    </source>
</reference>
<keyword evidence="11" id="KW-0597">Phosphoprotein</keyword>
<comment type="subunit">
    <text evidence="2">Interacts with sigma-54.</text>
</comment>
<dbReference type="Proteomes" id="UP000028607">
    <property type="component" value="Unassembled WGS sequence"/>
</dbReference>
<dbReference type="SMART" id="SM00382">
    <property type="entry name" value="AAA"/>
    <property type="match status" value="1"/>
</dbReference>
<sequence length="477" mass="51328">MSVLPSYAPSSPLRSVSPNPPDIKSEQVLLIEDIGSLSAIYQAYLHDAGFVTHSATTAEQGMEIFRAHPIRMVLLDLMLPDRNGDELIAEMLALRPRTAIIVTTADRSVDRAVQAMQAGAVDFLVKPIEEPRLRAALENARTSSLQAGFDGEAAPSDAPIGTFIGTSACMQSVYERARAAARSSAPIYIWGESGTGKELCAHAIHASGPRSEGPFVTLDCGSLPADRLESELFGHYRGAFPGALYDKPGALMNADGGTLLLDNITDLDPIVQIKLLRVLESGQVKPFGAPEPLSVDVRVICAATPSPAEVLESGKIRDDLYYRLHVLAIEMPALRTHPEDIGPIARMALARFAAEEQRSFTDISDAAIRRLEEMRWPGNVRQLMNVLRAAMVMNDGPVLEPEMLPDTIDGPAPNSTGGPLEDGTLQAFAGCSLAEIERAVIEAAIARHDGSIPRAAIELGVAPSTLYRKRDSWAEKP</sequence>
<keyword evidence="10" id="KW-0804">Transcription</keyword>
<dbReference type="InterPro" id="IPR002197">
    <property type="entry name" value="HTH_Fis"/>
</dbReference>
<dbReference type="SUPFAM" id="SSF46689">
    <property type="entry name" value="Homeodomain-like"/>
    <property type="match status" value="1"/>
</dbReference>
<feature type="modified residue" description="4-aspartylphosphate" evidence="11">
    <location>
        <position position="76"/>
    </location>
</feature>
<dbReference type="InterPro" id="IPR003593">
    <property type="entry name" value="AAA+_ATPase"/>
</dbReference>
<dbReference type="InterPro" id="IPR009057">
    <property type="entry name" value="Homeodomain-like_sf"/>
</dbReference>
<dbReference type="SMART" id="SM00448">
    <property type="entry name" value="REC"/>
    <property type="match status" value="1"/>
</dbReference>
<evidence type="ECO:0000256" key="9">
    <source>
        <dbReference type="ARBA" id="ARBA00023159"/>
    </source>
</evidence>
<dbReference type="GO" id="GO:0000160">
    <property type="term" value="P:phosphorelay signal transduction system"/>
    <property type="evidence" value="ECO:0007669"/>
    <property type="project" value="UniProtKB-KW"/>
</dbReference>